<evidence type="ECO:0000313" key="3">
    <source>
        <dbReference type="Proteomes" id="UP001501752"/>
    </source>
</evidence>
<feature type="region of interest" description="Disordered" evidence="1">
    <location>
        <begin position="115"/>
        <end position="136"/>
    </location>
</feature>
<dbReference type="Proteomes" id="UP001501752">
    <property type="component" value="Unassembled WGS sequence"/>
</dbReference>
<name>A0ABP9DBA4_9ACTN</name>
<gene>
    <name evidence="2" type="ORF">GCM10023235_09180</name>
</gene>
<evidence type="ECO:0000313" key="2">
    <source>
        <dbReference type="EMBL" id="GAA4836440.1"/>
    </source>
</evidence>
<dbReference type="EMBL" id="BAABIS010000001">
    <property type="protein sequence ID" value="GAA4836440.1"/>
    <property type="molecule type" value="Genomic_DNA"/>
</dbReference>
<comment type="caution">
    <text evidence="2">The sequence shown here is derived from an EMBL/GenBank/DDBJ whole genome shotgun (WGS) entry which is preliminary data.</text>
</comment>
<keyword evidence="3" id="KW-1185">Reference proteome</keyword>
<organism evidence="2 3">
    <name type="scientific">Kitasatospora terrestris</name>
    <dbReference type="NCBI Taxonomy" id="258051"/>
    <lineage>
        <taxon>Bacteria</taxon>
        <taxon>Bacillati</taxon>
        <taxon>Actinomycetota</taxon>
        <taxon>Actinomycetes</taxon>
        <taxon>Kitasatosporales</taxon>
        <taxon>Streptomycetaceae</taxon>
        <taxon>Kitasatospora</taxon>
    </lineage>
</organism>
<accession>A0ABP9DBA4</accession>
<sequence>MVNPGAGSAETRQTALAPYRTVTCPPSDFTVYTPGPPGHEPGCSPPCGVGVAVPEGVGTRVFVGDGPPPALGGPPGVALDGAADGGPEGTGAADGLCATATADAAAAIPSTAVPIPSAPVRTVGGTSAVESTTKPTAKNTAVTAKAVQQIQTSR</sequence>
<proteinExistence type="predicted"/>
<feature type="region of interest" description="Disordered" evidence="1">
    <location>
        <begin position="64"/>
        <end position="87"/>
    </location>
</feature>
<reference evidence="3" key="1">
    <citation type="journal article" date="2019" name="Int. J. Syst. Evol. Microbiol.">
        <title>The Global Catalogue of Microorganisms (GCM) 10K type strain sequencing project: providing services to taxonomists for standard genome sequencing and annotation.</title>
        <authorList>
            <consortium name="The Broad Institute Genomics Platform"/>
            <consortium name="The Broad Institute Genome Sequencing Center for Infectious Disease"/>
            <person name="Wu L."/>
            <person name="Ma J."/>
        </authorList>
    </citation>
    <scope>NUCLEOTIDE SEQUENCE [LARGE SCALE GENOMIC DNA]</scope>
    <source>
        <strain evidence="3">JCM 13006</strain>
    </source>
</reference>
<protein>
    <submittedName>
        <fullName evidence="2">Uncharacterized protein</fullName>
    </submittedName>
</protein>
<evidence type="ECO:0000256" key="1">
    <source>
        <dbReference type="SAM" id="MobiDB-lite"/>
    </source>
</evidence>